<dbReference type="InterPro" id="IPR032465">
    <property type="entry name" value="ACMSD"/>
</dbReference>
<keyword evidence="4" id="KW-1185">Reference proteome</keyword>
<dbReference type="SUPFAM" id="SSF51556">
    <property type="entry name" value="Metallo-dependent hydrolases"/>
    <property type="match status" value="1"/>
</dbReference>
<keyword evidence="1" id="KW-0456">Lyase</keyword>
<reference evidence="3 4" key="1">
    <citation type="journal article" date="2014" name="Nature">
        <title>An environmental bacterial taxon with a large and distinct metabolic repertoire.</title>
        <authorList>
            <person name="Wilson M.C."/>
            <person name="Mori T."/>
            <person name="Ruckert C."/>
            <person name="Uria A.R."/>
            <person name="Helf M.J."/>
            <person name="Takada K."/>
            <person name="Gernert C."/>
            <person name="Steffens U.A."/>
            <person name="Heycke N."/>
            <person name="Schmitt S."/>
            <person name="Rinke C."/>
            <person name="Helfrich E.J."/>
            <person name="Brachmann A.O."/>
            <person name="Gurgui C."/>
            <person name="Wakimoto T."/>
            <person name="Kracht M."/>
            <person name="Crusemann M."/>
            <person name="Hentschel U."/>
            <person name="Abe I."/>
            <person name="Matsunaga S."/>
            <person name="Kalinowski J."/>
            <person name="Takeyama H."/>
            <person name="Piel J."/>
        </authorList>
    </citation>
    <scope>NUCLEOTIDE SEQUENCE [LARGE SCALE GENOMIC DNA]</scope>
    <source>
        <strain evidence="4">TSY1</strain>
    </source>
</reference>
<dbReference type="InterPro" id="IPR032466">
    <property type="entry name" value="Metal_Hydrolase"/>
</dbReference>
<dbReference type="EMBL" id="AZHW01000380">
    <property type="protein sequence ID" value="ETX00043.1"/>
    <property type="molecule type" value="Genomic_DNA"/>
</dbReference>
<dbReference type="GO" id="GO:0016831">
    <property type="term" value="F:carboxy-lyase activity"/>
    <property type="evidence" value="ECO:0007669"/>
    <property type="project" value="InterPro"/>
</dbReference>
<dbReference type="AlphaFoldDB" id="W4LPZ8"/>
<dbReference type="InterPro" id="IPR006680">
    <property type="entry name" value="Amidohydro-rel"/>
</dbReference>
<dbReference type="HOGENOM" id="CLU_039329_0_0_7"/>
<organism evidence="3 4">
    <name type="scientific">Entotheonella factor</name>
    <dbReference type="NCBI Taxonomy" id="1429438"/>
    <lineage>
        <taxon>Bacteria</taxon>
        <taxon>Pseudomonadati</taxon>
        <taxon>Nitrospinota/Tectimicrobiota group</taxon>
        <taxon>Candidatus Tectimicrobiota</taxon>
        <taxon>Candidatus Entotheonellia</taxon>
        <taxon>Candidatus Entotheonellales</taxon>
        <taxon>Candidatus Entotheonellaceae</taxon>
        <taxon>Candidatus Entotheonella</taxon>
    </lineage>
</organism>
<feature type="domain" description="Amidohydrolase-related" evidence="2">
    <location>
        <begin position="119"/>
        <end position="378"/>
    </location>
</feature>
<evidence type="ECO:0000313" key="3">
    <source>
        <dbReference type="EMBL" id="ETX00043.1"/>
    </source>
</evidence>
<dbReference type="Proteomes" id="UP000019141">
    <property type="component" value="Unassembled WGS sequence"/>
</dbReference>
<evidence type="ECO:0000256" key="1">
    <source>
        <dbReference type="ARBA" id="ARBA00023239"/>
    </source>
</evidence>
<dbReference type="PANTHER" id="PTHR21240">
    <property type="entry name" value="2-AMINO-3-CARBOXYLMUCONATE-6-SEMIALDEHYDE DECARBOXYLASE"/>
    <property type="match status" value="1"/>
</dbReference>
<proteinExistence type="predicted"/>
<dbReference type="GO" id="GO:0019748">
    <property type="term" value="P:secondary metabolic process"/>
    <property type="evidence" value="ECO:0007669"/>
    <property type="project" value="TreeGrafter"/>
</dbReference>
<gene>
    <name evidence="3" type="ORF">ETSY1_12640</name>
</gene>
<dbReference type="Gene3D" id="3.20.20.140">
    <property type="entry name" value="Metal-dependent hydrolases"/>
    <property type="match status" value="1"/>
</dbReference>
<protein>
    <recommendedName>
        <fullName evidence="2">Amidohydrolase-related domain-containing protein</fullName>
    </recommendedName>
</protein>
<dbReference type="PANTHER" id="PTHR21240:SF28">
    <property type="entry name" value="ISO-OROTATE DECARBOXYLASE (EUROFUNG)"/>
    <property type="match status" value="1"/>
</dbReference>
<dbReference type="GO" id="GO:0016787">
    <property type="term" value="F:hydrolase activity"/>
    <property type="evidence" value="ECO:0007669"/>
    <property type="project" value="InterPro"/>
</dbReference>
<accession>W4LPZ8</accession>
<dbReference type="Pfam" id="PF04909">
    <property type="entry name" value="Amidohydro_2"/>
    <property type="match status" value="1"/>
</dbReference>
<dbReference type="GO" id="GO:0005737">
    <property type="term" value="C:cytoplasm"/>
    <property type="evidence" value="ECO:0007669"/>
    <property type="project" value="TreeGrafter"/>
</dbReference>
<evidence type="ECO:0000259" key="2">
    <source>
        <dbReference type="Pfam" id="PF04909"/>
    </source>
</evidence>
<comment type="caution">
    <text evidence="3">The sequence shown here is derived from an EMBL/GenBank/DDBJ whole genome shotgun (WGS) entry which is preliminary data.</text>
</comment>
<evidence type="ECO:0000313" key="4">
    <source>
        <dbReference type="Proteomes" id="UP000019141"/>
    </source>
</evidence>
<sequence length="381" mass="44280">MVDYNVISADSHIVEPPDMYTNYIEPKYRDRAPRIERRRTRRGQEYDAWCYEGNRVGTVGSFIQAGRRFEDPNGIDFLGLWEDVRKAAYEPDEMLKELERDGVWGACMQPSQGLFWYHMEDGELLSALCKAYNDWMADFCKPYPDRLKGIGMLNTDNINEACIELERCAQKGLVGAFIPVYPLPDRPYRDEIYEKLWWVAQDLDMPLLLHIGTARYGVPGCEFTVDTDDLTAAGLANADYWVRYSLTAMIFAGVFDRYPKLKVGTVEHEMAWIPHWLKQMDLTYQERPTLTNGWRSRRGMLPSDVWHENMFAEFMEDSVGVEMISHIGVDNLLWGNDFPHAESTWPQSPQFLDRIFTDAGTDARRKITRDNAIKLFKFDEN</sequence>
<name>W4LPZ8_ENTF1</name>